<name>A0A7X0U7A7_9BURK</name>
<sequence>MSAATFLSSGVVAASMTRVGPAAAQSMHWKPTTYNKVIVGRQLSKLEFFSVGGSASHQPDASDELVEPLGDGLNRMNRIR</sequence>
<organism evidence="1 2">
    <name type="scientific">Acidovorax soli</name>
    <dbReference type="NCBI Taxonomy" id="592050"/>
    <lineage>
        <taxon>Bacteria</taxon>
        <taxon>Pseudomonadati</taxon>
        <taxon>Pseudomonadota</taxon>
        <taxon>Betaproteobacteria</taxon>
        <taxon>Burkholderiales</taxon>
        <taxon>Comamonadaceae</taxon>
        <taxon>Acidovorax</taxon>
    </lineage>
</organism>
<evidence type="ECO:0000313" key="1">
    <source>
        <dbReference type="EMBL" id="MBB6557489.1"/>
    </source>
</evidence>
<accession>A0A7X0U7A7</accession>
<gene>
    <name evidence="1" type="ORF">HNP48_000153</name>
</gene>
<reference evidence="1 2" key="1">
    <citation type="submission" date="2020-08" db="EMBL/GenBank/DDBJ databases">
        <title>Functional genomics of gut bacteria from endangered species of beetles.</title>
        <authorList>
            <person name="Carlos-Shanley C."/>
        </authorList>
    </citation>
    <scope>NUCLEOTIDE SEQUENCE [LARGE SCALE GENOMIC DNA]</scope>
    <source>
        <strain evidence="1 2">S00198</strain>
    </source>
</reference>
<keyword evidence="2" id="KW-1185">Reference proteome</keyword>
<proteinExistence type="predicted"/>
<dbReference type="RefSeq" id="WP_184854945.1">
    <property type="nucleotide sequence ID" value="NZ_JACHLK010000001.1"/>
</dbReference>
<comment type="caution">
    <text evidence="1">The sequence shown here is derived from an EMBL/GenBank/DDBJ whole genome shotgun (WGS) entry which is preliminary data.</text>
</comment>
<dbReference type="Proteomes" id="UP000575083">
    <property type="component" value="Unassembled WGS sequence"/>
</dbReference>
<protein>
    <submittedName>
        <fullName evidence="1">Uncharacterized protein</fullName>
    </submittedName>
</protein>
<dbReference type="AlphaFoldDB" id="A0A7X0U7A7"/>
<dbReference type="EMBL" id="JACHLK010000001">
    <property type="protein sequence ID" value="MBB6557489.1"/>
    <property type="molecule type" value="Genomic_DNA"/>
</dbReference>
<evidence type="ECO:0000313" key="2">
    <source>
        <dbReference type="Proteomes" id="UP000575083"/>
    </source>
</evidence>